<accession>A0A9X1CBL5</accession>
<reference evidence="5" key="1">
    <citation type="submission" date="2021-03" db="EMBL/GenBank/DDBJ databases">
        <title>Genomic Encyclopedia of Type Strains, Phase IV (KMG-IV): sequencing the most valuable type-strain genomes for metagenomic binning, comparative biology and taxonomic classification.</title>
        <authorList>
            <person name="Goeker M."/>
        </authorList>
    </citation>
    <scope>NUCLEOTIDE SEQUENCE</scope>
    <source>
        <strain evidence="5">DSM 107338</strain>
    </source>
</reference>
<protein>
    <submittedName>
        <fullName evidence="5">Drug/metabolite transporter (DMT)-like permease</fullName>
    </submittedName>
</protein>
<evidence type="ECO:0000313" key="6">
    <source>
        <dbReference type="Proteomes" id="UP001138793"/>
    </source>
</evidence>
<evidence type="ECO:0000256" key="2">
    <source>
        <dbReference type="ARBA" id="ARBA00007362"/>
    </source>
</evidence>
<proteinExistence type="inferred from homology"/>
<organism evidence="5 6">
    <name type="scientific">Oceanobacillus polygoni</name>
    <dbReference type="NCBI Taxonomy" id="1235259"/>
    <lineage>
        <taxon>Bacteria</taxon>
        <taxon>Bacillati</taxon>
        <taxon>Bacillota</taxon>
        <taxon>Bacilli</taxon>
        <taxon>Bacillales</taxon>
        <taxon>Bacillaceae</taxon>
        <taxon>Oceanobacillus</taxon>
    </lineage>
</organism>
<keyword evidence="6" id="KW-1185">Reference proteome</keyword>
<evidence type="ECO:0000256" key="3">
    <source>
        <dbReference type="SAM" id="Phobius"/>
    </source>
</evidence>
<dbReference type="GO" id="GO:0016020">
    <property type="term" value="C:membrane"/>
    <property type="evidence" value="ECO:0007669"/>
    <property type="project" value="InterPro"/>
</dbReference>
<dbReference type="AlphaFoldDB" id="A0A9X1CBL5"/>
<evidence type="ECO:0000259" key="4">
    <source>
        <dbReference type="Pfam" id="PF00892"/>
    </source>
</evidence>
<name>A0A9X1CBL5_9BACI</name>
<sequence length="90" mass="10835">MLNKAYFYIDEHLYPKTERKNYRRMWMAAILLFPFVWTRREEFQKISQKEWLLLFFSGLFLALHFALWFGSLKLTSVASSTIILALQPIV</sequence>
<comment type="subcellular location">
    <subcellularLocation>
        <location evidence="1">Endomembrane system</location>
        <topology evidence="1">Multi-pass membrane protein</topology>
    </subcellularLocation>
</comment>
<dbReference type="InterPro" id="IPR037185">
    <property type="entry name" value="EmrE-like"/>
</dbReference>
<comment type="similarity">
    <text evidence="2">Belongs to the EamA transporter family.</text>
</comment>
<dbReference type="Proteomes" id="UP001138793">
    <property type="component" value="Unassembled WGS sequence"/>
</dbReference>
<feature type="domain" description="EamA" evidence="4">
    <location>
        <begin position="24"/>
        <end position="90"/>
    </location>
</feature>
<gene>
    <name evidence="5" type="ORF">J2Z64_001312</name>
</gene>
<keyword evidence="3" id="KW-1133">Transmembrane helix</keyword>
<feature type="transmembrane region" description="Helical" evidence="3">
    <location>
        <begin position="22"/>
        <end position="39"/>
    </location>
</feature>
<comment type="caution">
    <text evidence="5">The sequence shown here is derived from an EMBL/GenBank/DDBJ whole genome shotgun (WGS) entry which is preliminary data.</text>
</comment>
<dbReference type="SUPFAM" id="SSF103481">
    <property type="entry name" value="Multidrug resistance efflux transporter EmrE"/>
    <property type="match status" value="1"/>
</dbReference>
<evidence type="ECO:0000313" key="5">
    <source>
        <dbReference type="EMBL" id="MBP2077081.1"/>
    </source>
</evidence>
<dbReference type="Pfam" id="PF00892">
    <property type="entry name" value="EamA"/>
    <property type="match status" value="1"/>
</dbReference>
<dbReference type="EMBL" id="JAGGMB010000003">
    <property type="protein sequence ID" value="MBP2077081.1"/>
    <property type="molecule type" value="Genomic_DNA"/>
</dbReference>
<evidence type="ECO:0000256" key="1">
    <source>
        <dbReference type="ARBA" id="ARBA00004127"/>
    </source>
</evidence>
<keyword evidence="3" id="KW-0812">Transmembrane</keyword>
<dbReference type="InterPro" id="IPR000620">
    <property type="entry name" value="EamA_dom"/>
</dbReference>
<keyword evidence="3" id="KW-0472">Membrane</keyword>
<feature type="transmembrane region" description="Helical" evidence="3">
    <location>
        <begin position="51"/>
        <end position="70"/>
    </location>
</feature>